<dbReference type="InterPro" id="IPR029063">
    <property type="entry name" value="SAM-dependent_MTases_sf"/>
</dbReference>
<evidence type="ECO:0000256" key="2">
    <source>
        <dbReference type="ARBA" id="ARBA00022552"/>
    </source>
</evidence>
<keyword evidence="6" id="KW-0963">Cytoplasm</keyword>
<evidence type="ECO:0000313" key="8">
    <source>
        <dbReference type="Proteomes" id="UP000037175"/>
    </source>
</evidence>
<dbReference type="GO" id="GO:0071424">
    <property type="term" value="F:rRNA (cytosine-N4-)-methyltransferase activity"/>
    <property type="evidence" value="ECO:0007669"/>
    <property type="project" value="UniProtKB-UniRule"/>
</dbReference>
<keyword evidence="8" id="KW-1185">Reference proteome</keyword>
<dbReference type="EMBL" id="LGTE01000003">
    <property type="protein sequence ID" value="KNZ70479.1"/>
    <property type="molecule type" value="Genomic_DNA"/>
</dbReference>
<comment type="function">
    <text evidence="6">Specifically methylates the N4 position of cytidine in position 1402 (C1402) of 16S rRNA.</text>
</comment>
<dbReference type="GO" id="GO:0070475">
    <property type="term" value="P:rRNA base methylation"/>
    <property type="evidence" value="ECO:0007669"/>
    <property type="project" value="UniProtKB-UniRule"/>
</dbReference>
<dbReference type="RefSeq" id="WP_052216860.1">
    <property type="nucleotide sequence ID" value="NZ_LGTE01000003.1"/>
</dbReference>
<feature type="binding site" evidence="6">
    <location>
        <position position="53"/>
    </location>
    <ligand>
        <name>S-adenosyl-L-methionine</name>
        <dbReference type="ChEBI" id="CHEBI:59789"/>
    </ligand>
</feature>
<gene>
    <name evidence="6" type="primary">rsmH</name>
    <name evidence="7" type="ORF">Tfer_0661</name>
</gene>
<dbReference type="SUPFAM" id="SSF53335">
    <property type="entry name" value="S-adenosyl-L-methionine-dependent methyltransferases"/>
    <property type="match status" value="1"/>
</dbReference>
<dbReference type="InterPro" id="IPR002903">
    <property type="entry name" value="RsmH"/>
</dbReference>
<feature type="binding site" evidence="6">
    <location>
        <position position="108"/>
    </location>
    <ligand>
        <name>S-adenosyl-L-methionine</name>
        <dbReference type="ChEBI" id="CHEBI:59789"/>
    </ligand>
</feature>
<comment type="similarity">
    <text evidence="1 6">Belongs to the methyltransferase superfamily. RsmH family.</text>
</comment>
<accession>A0A0L6W5W0</accession>
<dbReference type="PANTHER" id="PTHR11265:SF0">
    <property type="entry name" value="12S RRNA N4-METHYLCYTIDINE METHYLTRANSFERASE"/>
    <property type="match status" value="1"/>
</dbReference>
<comment type="catalytic activity">
    <reaction evidence="6">
        <text>cytidine(1402) in 16S rRNA + S-adenosyl-L-methionine = N(4)-methylcytidine(1402) in 16S rRNA + S-adenosyl-L-homocysteine + H(+)</text>
        <dbReference type="Rhea" id="RHEA:42928"/>
        <dbReference type="Rhea" id="RHEA-COMP:10286"/>
        <dbReference type="Rhea" id="RHEA-COMP:10287"/>
        <dbReference type="ChEBI" id="CHEBI:15378"/>
        <dbReference type="ChEBI" id="CHEBI:57856"/>
        <dbReference type="ChEBI" id="CHEBI:59789"/>
        <dbReference type="ChEBI" id="CHEBI:74506"/>
        <dbReference type="ChEBI" id="CHEBI:82748"/>
        <dbReference type="EC" id="2.1.1.199"/>
    </reaction>
</comment>
<dbReference type="EC" id="2.1.1.199" evidence="6"/>
<dbReference type="AlphaFoldDB" id="A0A0L6W5W0"/>
<evidence type="ECO:0000313" key="7">
    <source>
        <dbReference type="EMBL" id="KNZ70479.1"/>
    </source>
</evidence>
<evidence type="ECO:0000256" key="4">
    <source>
        <dbReference type="ARBA" id="ARBA00022679"/>
    </source>
</evidence>
<dbReference type="HAMAP" id="MF_01007">
    <property type="entry name" value="16SrRNA_methyltr_H"/>
    <property type="match status" value="1"/>
</dbReference>
<keyword evidence="5 6" id="KW-0949">S-adenosyl-L-methionine</keyword>
<dbReference type="GO" id="GO:0005737">
    <property type="term" value="C:cytoplasm"/>
    <property type="evidence" value="ECO:0007669"/>
    <property type="project" value="UniProtKB-SubCell"/>
</dbReference>
<dbReference type="PATRIC" id="fig|281456.6.peg.698"/>
<feature type="binding site" evidence="6">
    <location>
        <position position="80"/>
    </location>
    <ligand>
        <name>S-adenosyl-L-methionine</name>
        <dbReference type="ChEBI" id="CHEBI:59789"/>
    </ligand>
</feature>
<dbReference type="NCBIfam" id="TIGR00006">
    <property type="entry name" value="16S rRNA (cytosine(1402)-N(4))-methyltransferase RsmH"/>
    <property type="match status" value="1"/>
</dbReference>
<feature type="binding site" evidence="6">
    <location>
        <begin position="33"/>
        <end position="35"/>
    </location>
    <ligand>
        <name>S-adenosyl-L-methionine</name>
        <dbReference type="ChEBI" id="CHEBI:59789"/>
    </ligand>
</feature>
<proteinExistence type="inferred from homology"/>
<evidence type="ECO:0000256" key="3">
    <source>
        <dbReference type="ARBA" id="ARBA00022603"/>
    </source>
</evidence>
<keyword evidence="2 6" id="KW-0698">rRNA processing</keyword>
<dbReference type="Pfam" id="PF01795">
    <property type="entry name" value="Methyltransf_5"/>
    <property type="match status" value="1"/>
</dbReference>
<keyword evidence="4 6" id="KW-0808">Transferase</keyword>
<dbReference type="Gene3D" id="3.40.50.150">
    <property type="entry name" value="Vaccinia Virus protein VP39"/>
    <property type="match status" value="1"/>
</dbReference>
<dbReference type="SUPFAM" id="SSF81799">
    <property type="entry name" value="Putative methyltransferase TM0872, insert domain"/>
    <property type="match status" value="1"/>
</dbReference>
<comment type="caution">
    <text evidence="7">The sequence shown here is derived from an EMBL/GenBank/DDBJ whole genome shotgun (WGS) entry which is preliminary data.</text>
</comment>
<protein>
    <recommendedName>
        <fullName evidence="6">Ribosomal RNA small subunit methyltransferase H</fullName>
        <ecNumber evidence="6">2.1.1.199</ecNumber>
    </recommendedName>
    <alternativeName>
        <fullName evidence="6">16S rRNA m(4)C1402 methyltransferase</fullName>
    </alternativeName>
    <alternativeName>
        <fullName evidence="6">rRNA (cytosine-N(4)-)-methyltransferase RsmH</fullName>
    </alternativeName>
</protein>
<organism evidence="7 8">
    <name type="scientific">Thermincola ferriacetica</name>
    <dbReference type="NCBI Taxonomy" id="281456"/>
    <lineage>
        <taxon>Bacteria</taxon>
        <taxon>Bacillati</taxon>
        <taxon>Bacillota</taxon>
        <taxon>Clostridia</taxon>
        <taxon>Eubacteriales</taxon>
        <taxon>Thermincolaceae</taxon>
        <taxon>Thermincola</taxon>
    </lineage>
</organism>
<evidence type="ECO:0000256" key="1">
    <source>
        <dbReference type="ARBA" id="ARBA00010396"/>
    </source>
</evidence>
<feature type="binding site" evidence="6">
    <location>
        <position position="101"/>
    </location>
    <ligand>
        <name>S-adenosyl-L-methionine</name>
        <dbReference type="ChEBI" id="CHEBI:59789"/>
    </ligand>
</feature>
<keyword evidence="3 6" id="KW-0489">Methyltransferase</keyword>
<dbReference type="InterPro" id="IPR023397">
    <property type="entry name" value="SAM-dep_MeTrfase_MraW_recog"/>
</dbReference>
<name>A0A0L6W5W0_9FIRM</name>
<dbReference type="Proteomes" id="UP000037175">
    <property type="component" value="Unassembled WGS sequence"/>
</dbReference>
<evidence type="ECO:0000256" key="6">
    <source>
        <dbReference type="HAMAP-Rule" id="MF_01007"/>
    </source>
</evidence>
<comment type="subcellular location">
    <subcellularLocation>
        <location evidence="6">Cytoplasm</location>
    </subcellularLocation>
</comment>
<dbReference type="PIRSF" id="PIRSF004486">
    <property type="entry name" value="MraW"/>
    <property type="match status" value="1"/>
</dbReference>
<sequence length="319" mass="35652">MDFHHVPVMLDESISHLNIKPDGVYVDCTLGGAGHSAEILKKIQPNGFLVGIDQDINAIAAAEKRLKNIGFNYRLVHSNFNRIRDILEELGIYRVDGVLFDLGVSSYQLDQIQRGFSYKVDAPLDMRMNPLEPVTARILVNGLTEDELAKIISEYGEERWARRIAKFIVEARAREEISTTGQLVEIIKNAVPAGARKEGPHPAKRTFQALRIAVNDELSKFKSALRDAIEVLAPGGRICVISFHSLEDRITKEMFRDLAKECVCPPEFPVCTCGTVPMLKIITNKPIEPSTAEIERNPRARSAKLRVAERLVLKNGEAE</sequence>
<dbReference type="PANTHER" id="PTHR11265">
    <property type="entry name" value="S-ADENOSYL-METHYLTRANSFERASE MRAW"/>
    <property type="match status" value="1"/>
</dbReference>
<reference evidence="8" key="1">
    <citation type="submission" date="2015-07" db="EMBL/GenBank/DDBJ databases">
        <title>Complete Genome of Thermincola ferriacetica strain Z-0001T.</title>
        <authorList>
            <person name="Lusk B."/>
            <person name="Badalamenti J.P."/>
            <person name="Parameswaran P."/>
            <person name="Bond D.R."/>
            <person name="Torres C.I."/>
        </authorList>
    </citation>
    <scope>NUCLEOTIDE SEQUENCE [LARGE SCALE GENOMIC DNA]</scope>
    <source>
        <strain evidence="8">Z-0001</strain>
    </source>
</reference>
<dbReference type="Gene3D" id="1.10.150.170">
    <property type="entry name" value="Putative methyltransferase TM0872, insert domain"/>
    <property type="match status" value="1"/>
</dbReference>
<evidence type="ECO:0000256" key="5">
    <source>
        <dbReference type="ARBA" id="ARBA00022691"/>
    </source>
</evidence>